<dbReference type="SUPFAM" id="SSF55073">
    <property type="entry name" value="Nucleotide cyclase"/>
    <property type="match status" value="1"/>
</dbReference>
<proteinExistence type="predicted"/>
<dbReference type="Pfam" id="PF00990">
    <property type="entry name" value="GGDEF"/>
    <property type="match status" value="1"/>
</dbReference>
<dbReference type="Gene3D" id="3.30.70.270">
    <property type="match status" value="1"/>
</dbReference>
<protein>
    <submittedName>
        <fullName evidence="3">GGDEF domain-containing protein</fullName>
    </submittedName>
</protein>
<feature type="coiled-coil region" evidence="1">
    <location>
        <begin position="36"/>
        <end position="70"/>
    </location>
</feature>
<evidence type="ECO:0000259" key="2">
    <source>
        <dbReference type="PROSITE" id="PS50887"/>
    </source>
</evidence>
<dbReference type="CDD" id="cd01949">
    <property type="entry name" value="GGDEF"/>
    <property type="match status" value="1"/>
</dbReference>
<dbReference type="InterPro" id="IPR000160">
    <property type="entry name" value="GGDEF_dom"/>
</dbReference>
<dbReference type="InterPro" id="IPR050469">
    <property type="entry name" value="Diguanylate_Cyclase"/>
</dbReference>
<name>A0A8J7P851_9BACT</name>
<organism evidence="3 4">
    <name type="scientific">Candidatus Obscuribacter phosphatis</name>
    <dbReference type="NCBI Taxonomy" id="1906157"/>
    <lineage>
        <taxon>Bacteria</taxon>
        <taxon>Bacillati</taxon>
        <taxon>Candidatus Melainabacteria</taxon>
        <taxon>Candidatus Obscuribacterales</taxon>
        <taxon>Candidatus Obscuribacteraceae</taxon>
        <taxon>Candidatus Obscuribacter</taxon>
    </lineage>
</organism>
<dbReference type="InterPro" id="IPR043128">
    <property type="entry name" value="Rev_trsase/Diguanyl_cyclase"/>
</dbReference>
<feature type="domain" description="GGDEF" evidence="2">
    <location>
        <begin position="98"/>
        <end position="233"/>
    </location>
</feature>
<sequence>MKARIQEMLQTFHGQAHKAPDPVQTSRRSAGVGQQNISYEKLLREKDREIDRLRHQLANAEARLQELMGQDVLTSLPNRHVFKEHLTHSLKRALRLGYSLSLMLIDIDHLREINLKYGHEVGDQVLVEVSKILRSSVREIDMPARWGGEELVTVLHETDAEGASVVAERVRRRISMLEIIEPKTGKPIKITASLAVACYPQHSNEPQGLLEAASEALIQAKEDGCNRVLIANK</sequence>
<dbReference type="PANTHER" id="PTHR45138:SF9">
    <property type="entry name" value="DIGUANYLATE CYCLASE DGCM-RELATED"/>
    <property type="match status" value="1"/>
</dbReference>
<dbReference type="EMBL" id="JAFLCK010000008">
    <property type="protein sequence ID" value="MBN8660226.1"/>
    <property type="molecule type" value="Genomic_DNA"/>
</dbReference>
<evidence type="ECO:0000313" key="4">
    <source>
        <dbReference type="Proteomes" id="UP000664277"/>
    </source>
</evidence>
<dbReference type="NCBIfam" id="TIGR00254">
    <property type="entry name" value="GGDEF"/>
    <property type="match status" value="1"/>
</dbReference>
<comment type="caution">
    <text evidence="3">The sequence shown here is derived from an EMBL/GenBank/DDBJ whole genome shotgun (WGS) entry which is preliminary data.</text>
</comment>
<dbReference type="AlphaFoldDB" id="A0A8J7P851"/>
<dbReference type="InterPro" id="IPR029787">
    <property type="entry name" value="Nucleotide_cyclase"/>
</dbReference>
<dbReference type="Proteomes" id="UP000664277">
    <property type="component" value="Unassembled WGS sequence"/>
</dbReference>
<gene>
    <name evidence="3" type="ORF">J0M35_07665</name>
</gene>
<evidence type="ECO:0000313" key="3">
    <source>
        <dbReference type="EMBL" id="MBN8660226.1"/>
    </source>
</evidence>
<reference evidence="3" key="1">
    <citation type="submission" date="2021-02" db="EMBL/GenBank/DDBJ databases">
        <title>Genome-Resolved Metagenomics of a Microbial Community Performing Photosynthetic Biological Nutrient Removal.</title>
        <authorList>
            <person name="Mcdaniel E.A."/>
        </authorList>
    </citation>
    <scope>NUCLEOTIDE SEQUENCE</scope>
    <source>
        <strain evidence="3">UWPOB_OBS1</strain>
    </source>
</reference>
<dbReference type="PROSITE" id="PS50887">
    <property type="entry name" value="GGDEF"/>
    <property type="match status" value="1"/>
</dbReference>
<dbReference type="SMART" id="SM00267">
    <property type="entry name" value="GGDEF"/>
    <property type="match status" value="1"/>
</dbReference>
<dbReference type="GO" id="GO:0052621">
    <property type="term" value="F:diguanylate cyclase activity"/>
    <property type="evidence" value="ECO:0007669"/>
    <property type="project" value="TreeGrafter"/>
</dbReference>
<accession>A0A8J7P851</accession>
<keyword evidence="1" id="KW-0175">Coiled coil</keyword>
<dbReference type="PANTHER" id="PTHR45138">
    <property type="entry name" value="REGULATORY COMPONENTS OF SENSORY TRANSDUCTION SYSTEM"/>
    <property type="match status" value="1"/>
</dbReference>
<evidence type="ECO:0000256" key="1">
    <source>
        <dbReference type="SAM" id="Coils"/>
    </source>
</evidence>
<dbReference type="FunFam" id="3.30.70.270:FF:000001">
    <property type="entry name" value="Diguanylate cyclase domain protein"/>
    <property type="match status" value="1"/>
</dbReference>